<dbReference type="Proteomes" id="UP000562682">
    <property type="component" value="Unassembled WGS sequence"/>
</dbReference>
<evidence type="ECO:0000313" key="3">
    <source>
        <dbReference type="Proteomes" id="UP000562682"/>
    </source>
</evidence>
<dbReference type="EMBL" id="JAAOAK010000335">
    <property type="protein sequence ID" value="KAF5672693.1"/>
    <property type="molecule type" value="Genomic_DNA"/>
</dbReference>
<reference evidence="2 3" key="1">
    <citation type="submission" date="2020-05" db="EMBL/GenBank/DDBJ databases">
        <title>Identification and distribution of gene clusters putatively required for synthesis of sphingolipid metabolism inhibitors in phylogenetically diverse species of the filamentous fungus Fusarium.</title>
        <authorList>
            <person name="Kim H.-S."/>
            <person name="Busman M."/>
            <person name="Brown D.W."/>
            <person name="Divon H."/>
            <person name="Uhlig S."/>
            <person name="Proctor R.H."/>
        </authorList>
    </citation>
    <scope>NUCLEOTIDE SEQUENCE [LARGE SCALE GENOMIC DNA]</scope>
    <source>
        <strain evidence="2 3">NRRL 25311</strain>
    </source>
</reference>
<protein>
    <submittedName>
        <fullName evidence="2">Amidase signature enzyme</fullName>
    </submittedName>
</protein>
<evidence type="ECO:0000256" key="1">
    <source>
        <dbReference type="SAM" id="SignalP"/>
    </source>
</evidence>
<name>A0A8H5WWD3_9HYPO</name>
<keyword evidence="1" id="KW-0732">Signal</keyword>
<proteinExistence type="predicted"/>
<evidence type="ECO:0000313" key="2">
    <source>
        <dbReference type="EMBL" id="KAF5672693.1"/>
    </source>
</evidence>
<keyword evidence="3" id="KW-1185">Reference proteome</keyword>
<gene>
    <name evidence="2" type="ORF">FDENT_10494</name>
</gene>
<comment type="caution">
    <text evidence="2">The sequence shown here is derived from an EMBL/GenBank/DDBJ whole genome shotgun (WGS) entry which is preliminary data.</text>
</comment>
<feature type="signal peptide" evidence="1">
    <location>
        <begin position="1"/>
        <end position="19"/>
    </location>
</feature>
<dbReference type="AlphaFoldDB" id="A0A8H5WWD3"/>
<organism evidence="2 3">
    <name type="scientific">Fusarium denticulatum</name>
    <dbReference type="NCBI Taxonomy" id="48507"/>
    <lineage>
        <taxon>Eukaryota</taxon>
        <taxon>Fungi</taxon>
        <taxon>Dikarya</taxon>
        <taxon>Ascomycota</taxon>
        <taxon>Pezizomycotina</taxon>
        <taxon>Sordariomycetes</taxon>
        <taxon>Hypocreomycetidae</taxon>
        <taxon>Hypocreales</taxon>
        <taxon>Nectriaceae</taxon>
        <taxon>Fusarium</taxon>
        <taxon>Fusarium fujikuroi species complex</taxon>
    </lineage>
</organism>
<feature type="chain" id="PRO_5034079611" evidence="1">
    <location>
        <begin position="20"/>
        <end position="144"/>
    </location>
</feature>
<sequence>MHFPSLTAALALAVTAADAAKINLEIGYISTIVPPIGGNIPGIGCGPWALATGADGSTKSPTSGLSGGDECPNSELRNFCQRFGCPKTLRFGDTLAFQIQSGSGQSLTVKGSVLNGKSQTVTCGRSVVTHSGNRYRTNICYFDL</sequence>
<accession>A0A8H5WWD3</accession>